<evidence type="ECO:0000313" key="2">
    <source>
        <dbReference type="EMBL" id="OKL55198.1"/>
    </source>
</evidence>
<proteinExistence type="predicted"/>
<reference evidence="3" key="1">
    <citation type="submission" date="2016-12" db="EMBL/GenBank/DDBJ databases">
        <authorList>
            <person name="Meng X."/>
        </authorList>
    </citation>
    <scope>NUCLEOTIDE SEQUENCE [LARGE SCALE GENOMIC DNA]</scope>
    <source>
        <strain evidence="3">DSM 19116</strain>
    </source>
</reference>
<dbReference type="InterPro" id="IPR008492">
    <property type="entry name" value="Rv2714-like"/>
</dbReference>
<feature type="compositionally biased region" description="Basic and acidic residues" evidence="1">
    <location>
        <begin position="310"/>
        <end position="332"/>
    </location>
</feature>
<dbReference type="InterPro" id="IPR038389">
    <property type="entry name" value="PSMG2_sf"/>
</dbReference>
<dbReference type="InterPro" id="IPR019151">
    <property type="entry name" value="Proteasome_assmbl_chaperone_2"/>
</dbReference>
<dbReference type="Proteomes" id="UP000185628">
    <property type="component" value="Unassembled WGS sequence"/>
</dbReference>
<feature type="region of interest" description="Disordered" evidence="1">
    <location>
        <begin position="308"/>
        <end position="332"/>
    </location>
</feature>
<dbReference type="Pfam" id="PF09754">
    <property type="entry name" value="PAC2"/>
    <property type="match status" value="1"/>
</dbReference>
<dbReference type="OrthoDB" id="3733464at2"/>
<dbReference type="PIRSF" id="PIRSF028754">
    <property type="entry name" value="UCP028754"/>
    <property type="match status" value="1"/>
</dbReference>
<comment type="caution">
    <text evidence="2">The sequence shown here is derived from an EMBL/GenBank/DDBJ whole genome shotgun (WGS) entry which is preliminary data.</text>
</comment>
<protein>
    <recommendedName>
        <fullName evidence="4">PAC2 family protein</fullName>
    </recommendedName>
</protein>
<evidence type="ECO:0008006" key="4">
    <source>
        <dbReference type="Google" id="ProtNLM"/>
    </source>
</evidence>
<dbReference type="RefSeq" id="WP_083602809.1">
    <property type="nucleotide sequence ID" value="NZ_MQVR01000001.1"/>
</dbReference>
<name>A0A1Q5Q5U1_9ACTO</name>
<dbReference type="SUPFAM" id="SSF159659">
    <property type="entry name" value="Cgl1923-like"/>
    <property type="match status" value="1"/>
</dbReference>
<sequence length="332" mass="36482">MSEHGRRAKSDYPRNDGAVIRHREVPHAPIFIHAMGSRSEPGETNYLLAQNLVGSLHTERVFTFDSDQFINYSSQRPIITMERNRFVDYQPVEIAVDLLRDDEGRELALLHGPEPSLGWEAFAEHVVQIVKELGSDLAIGVHAVPMTVPHTRPVQVVKHANRDGLGADDDIVDGSVQWAASMASTLEYKFGQAGIDAIGFGAGIPFYIAQSSYPQAAAELIRRISEVSGLALPLGDLEAASLQVSAAIDTELEGDQRMEQMLAWMEKSYDDRIEDGGQPNHSELTDVPSAEEIGAAAEAFLADFVTQQRAAEEGNRGELPESRRDDEPEDHS</sequence>
<evidence type="ECO:0000313" key="3">
    <source>
        <dbReference type="Proteomes" id="UP000185628"/>
    </source>
</evidence>
<evidence type="ECO:0000256" key="1">
    <source>
        <dbReference type="SAM" id="MobiDB-lite"/>
    </source>
</evidence>
<dbReference type="AlphaFoldDB" id="A0A1Q5Q5U1"/>
<keyword evidence="3" id="KW-1185">Reference proteome</keyword>
<organism evidence="2 3">
    <name type="scientific">Bowdeniella nasicola</name>
    <dbReference type="NCBI Taxonomy" id="208480"/>
    <lineage>
        <taxon>Bacteria</taxon>
        <taxon>Bacillati</taxon>
        <taxon>Actinomycetota</taxon>
        <taxon>Actinomycetes</taxon>
        <taxon>Actinomycetales</taxon>
        <taxon>Actinomycetaceae</taxon>
        <taxon>Bowdeniella</taxon>
    </lineage>
</organism>
<dbReference type="Gene3D" id="3.40.50.10900">
    <property type="entry name" value="PAC-like subunit"/>
    <property type="match status" value="1"/>
</dbReference>
<gene>
    <name evidence="2" type="ORF">BSZ39_00405</name>
</gene>
<dbReference type="EMBL" id="MQVR01000001">
    <property type="protein sequence ID" value="OKL55198.1"/>
    <property type="molecule type" value="Genomic_DNA"/>
</dbReference>
<accession>A0A1Q5Q5U1</accession>